<dbReference type="AlphaFoldDB" id="M6VH91"/>
<proteinExistence type="predicted"/>
<organism evidence="1 2">
    <name type="scientific">Leptospira santarosai str. CBC1416</name>
    <dbReference type="NCBI Taxonomy" id="1193059"/>
    <lineage>
        <taxon>Bacteria</taxon>
        <taxon>Pseudomonadati</taxon>
        <taxon>Spirochaetota</taxon>
        <taxon>Spirochaetia</taxon>
        <taxon>Leptospirales</taxon>
        <taxon>Leptospiraceae</taxon>
        <taxon>Leptospira</taxon>
    </lineage>
</organism>
<dbReference type="Proteomes" id="UP000012149">
    <property type="component" value="Unassembled WGS sequence"/>
</dbReference>
<evidence type="ECO:0000313" key="1">
    <source>
        <dbReference type="EMBL" id="EMO56867.1"/>
    </source>
</evidence>
<name>M6VH91_9LEPT</name>
<sequence>MIQEGDLTAELIEKTFLLDDEIELEFWKDMVIFCDQL</sequence>
<reference evidence="1 2" key="1">
    <citation type="submission" date="2013-01" db="EMBL/GenBank/DDBJ databases">
        <authorList>
            <person name="Harkins D.M."/>
            <person name="Durkin A.S."/>
            <person name="Brinkac L.M."/>
            <person name="Haft D.H."/>
            <person name="Selengut J.D."/>
            <person name="Sanka R."/>
            <person name="DePew J."/>
            <person name="Purushe J."/>
            <person name="Matthias M.A."/>
            <person name="Vinetz J.M."/>
            <person name="Sutton G.G."/>
            <person name="Nierman W.C."/>
            <person name="Fouts D.E."/>
        </authorList>
    </citation>
    <scope>NUCLEOTIDE SEQUENCE [LARGE SCALE GENOMIC DNA]</scope>
    <source>
        <strain evidence="1 2">CBC1416</strain>
    </source>
</reference>
<evidence type="ECO:0000313" key="2">
    <source>
        <dbReference type="Proteomes" id="UP000012149"/>
    </source>
</evidence>
<comment type="caution">
    <text evidence="1">The sequence shown here is derived from an EMBL/GenBank/DDBJ whole genome shotgun (WGS) entry which is preliminary data.</text>
</comment>
<gene>
    <name evidence="1" type="ORF">LEP1GSC161_0071</name>
</gene>
<protein>
    <submittedName>
        <fullName evidence="1">Uncharacterized protein</fullName>
    </submittedName>
</protein>
<dbReference type="EMBL" id="AKWE02000149">
    <property type="protein sequence ID" value="EMO56867.1"/>
    <property type="molecule type" value="Genomic_DNA"/>
</dbReference>
<accession>M6VH91</accession>